<feature type="transmembrane region" description="Helical" evidence="6">
    <location>
        <begin position="257"/>
        <end position="276"/>
    </location>
</feature>
<dbReference type="EC" id="2.7.7.65" evidence="9"/>
<dbReference type="InterPro" id="IPR000700">
    <property type="entry name" value="PAS-assoc_C"/>
</dbReference>
<feature type="domain" description="PAC" evidence="7">
    <location>
        <begin position="370"/>
        <end position="426"/>
    </location>
</feature>
<dbReference type="Pfam" id="PF05231">
    <property type="entry name" value="MASE1"/>
    <property type="match status" value="1"/>
</dbReference>
<dbReference type="Proteomes" id="UP001596122">
    <property type="component" value="Unassembled WGS sequence"/>
</dbReference>
<dbReference type="PROSITE" id="PS50113">
    <property type="entry name" value="PAC"/>
    <property type="match status" value="1"/>
</dbReference>
<comment type="subcellular location">
    <subcellularLocation>
        <location evidence="1">Cell membrane</location>
        <topology evidence="1">Multi-pass membrane protein</topology>
    </subcellularLocation>
</comment>
<dbReference type="Gene3D" id="3.30.70.270">
    <property type="match status" value="1"/>
</dbReference>
<feature type="transmembrane region" description="Helical" evidence="6">
    <location>
        <begin position="81"/>
        <end position="101"/>
    </location>
</feature>
<evidence type="ECO:0000259" key="8">
    <source>
        <dbReference type="PROSITE" id="PS50887"/>
    </source>
</evidence>
<proteinExistence type="predicted"/>
<evidence type="ECO:0000256" key="6">
    <source>
        <dbReference type="SAM" id="Phobius"/>
    </source>
</evidence>
<dbReference type="InterPro" id="IPR000160">
    <property type="entry name" value="GGDEF_dom"/>
</dbReference>
<sequence length="596" mass="62172">MRSTVLFLVAFTAAAVLGRLTATTAASALSGLSLVWPAAGVAVLWATQVRRPRQALAAAGLMAASVTVVNVLTGIPASQAPAFAASNLVHAAVGAGVLCLLRAGPRPMTSVRGASLVLVGSFAAAAAGAAVLFVATPVYVDGPLAAFLVLVRNLVSTALVLSVAWTWPPKASEVVAARRAEAAVLLAATVAGYWLVFLVADGLNIAYATIPLTLWAAMRLGRFLTSAHLVLTWSATVTLTVLGHGPFAGAGSPTTRVLLAQGFLAVLALVAMSVAISRHEREELLEAVRVSEARARRSVDTAFAGHVSLRLRPDGTTTEVRTANPATATLLRRAAGEVVGSDWLALVHSDDVREVRAGLVAVASGRAASWEGDARVLLPDGTARWLHVLVGADLVGRDGDAVRGARLTVQMVDATDRKDAEQRLTRLALHDELTGLPNRTLLLDRLAQGLAGARRDGSSVGVLFVDLDRFKAVNDTFGHQTGDELLVLVARRLCEAVRPADTVARLGGDEFVVCCPGLAGPADADAFAARLMERMAEPLVVGRTALDVGVSGGLTLSEPDDDPQRLLERADAAMYRAKRAGRGRITREGSVVPAPR</sequence>
<dbReference type="PROSITE" id="PS50887">
    <property type="entry name" value="GGDEF"/>
    <property type="match status" value="1"/>
</dbReference>
<dbReference type="EMBL" id="JBHSLD010000007">
    <property type="protein sequence ID" value="MFC5380805.1"/>
    <property type="molecule type" value="Genomic_DNA"/>
</dbReference>
<dbReference type="InterPro" id="IPR035965">
    <property type="entry name" value="PAS-like_dom_sf"/>
</dbReference>
<keyword evidence="9" id="KW-0808">Transferase</keyword>
<evidence type="ECO:0000256" key="4">
    <source>
        <dbReference type="ARBA" id="ARBA00022989"/>
    </source>
</evidence>
<dbReference type="PANTHER" id="PTHR44757:SF2">
    <property type="entry name" value="BIOFILM ARCHITECTURE MAINTENANCE PROTEIN MBAA"/>
    <property type="match status" value="1"/>
</dbReference>
<name>A0ABW0GNR9_9MICO</name>
<dbReference type="InterPro" id="IPR013655">
    <property type="entry name" value="PAS_fold_3"/>
</dbReference>
<dbReference type="RefSeq" id="WP_340267623.1">
    <property type="nucleotide sequence ID" value="NZ_JBBEOG010000002.1"/>
</dbReference>
<dbReference type="Gene3D" id="3.30.450.20">
    <property type="entry name" value="PAS domain"/>
    <property type="match status" value="1"/>
</dbReference>
<feature type="transmembrane region" description="Helical" evidence="6">
    <location>
        <begin position="28"/>
        <end position="46"/>
    </location>
</feature>
<dbReference type="GO" id="GO:0052621">
    <property type="term" value="F:diguanylate cyclase activity"/>
    <property type="evidence" value="ECO:0007669"/>
    <property type="project" value="UniProtKB-EC"/>
</dbReference>
<keyword evidence="4 6" id="KW-1133">Transmembrane helix</keyword>
<dbReference type="SUPFAM" id="SSF55073">
    <property type="entry name" value="Nucleotide cyclase"/>
    <property type="match status" value="1"/>
</dbReference>
<evidence type="ECO:0000256" key="5">
    <source>
        <dbReference type="ARBA" id="ARBA00023136"/>
    </source>
</evidence>
<dbReference type="InterPro" id="IPR007895">
    <property type="entry name" value="MASE1"/>
</dbReference>
<dbReference type="InterPro" id="IPR029787">
    <property type="entry name" value="Nucleotide_cyclase"/>
</dbReference>
<evidence type="ECO:0000313" key="9">
    <source>
        <dbReference type="EMBL" id="MFC5380805.1"/>
    </source>
</evidence>
<protein>
    <submittedName>
        <fullName evidence="9">Diguanylate cyclase domain-containing protein</fullName>
        <ecNumber evidence="9">2.7.7.65</ecNumber>
    </submittedName>
</protein>
<gene>
    <name evidence="9" type="ORF">ACFPJ6_08385</name>
</gene>
<dbReference type="InterPro" id="IPR043128">
    <property type="entry name" value="Rev_trsase/Diguanyl_cyclase"/>
</dbReference>
<organism evidence="9 10">
    <name type="scientific">Aquipuribacter nitratireducens</name>
    <dbReference type="NCBI Taxonomy" id="650104"/>
    <lineage>
        <taxon>Bacteria</taxon>
        <taxon>Bacillati</taxon>
        <taxon>Actinomycetota</taxon>
        <taxon>Actinomycetes</taxon>
        <taxon>Micrococcales</taxon>
        <taxon>Intrasporangiaceae</taxon>
        <taxon>Aquipuribacter</taxon>
    </lineage>
</organism>
<feature type="transmembrane region" description="Helical" evidence="6">
    <location>
        <begin position="145"/>
        <end position="168"/>
    </location>
</feature>
<keyword evidence="9" id="KW-0548">Nucleotidyltransferase</keyword>
<keyword evidence="5 6" id="KW-0472">Membrane</keyword>
<dbReference type="SUPFAM" id="SSF55785">
    <property type="entry name" value="PYP-like sensor domain (PAS domain)"/>
    <property type="match status" value="1"/>
</dbReference>
<dbReference type="SMART" id="SM00267">
    <property type="entry name" value="GGDEF"/>
    <property type="match status" value="1"/>
</dbReference>
<evidence type="ECO:0000256" key="1">
    <source>
        <dbReference type="ARBA" id="ARBA00004651"/>
    </source>
</evidence>
<accession>A0ABW0GNR9</accession>
<dbReference type="NCBIfam" id="TIGR00254">
    <property type="entry name" value="GGDEF"/>
    <property type="match status" value="1"/>
</dbReference>
<evidence type="ECO:0000256" key="2">
    <source>
        <dbReference type="ARBA" id="ARBA00022475"/>
    </source>
</evidence>
<dbReference type="InterPro" id="IPR000014">
    <property type="entry name" value="PAS"/>
</dbReference>
<dbReference type="CDD" id="cd00130">
    <property type="entry name" value="PAS"/>
    <property type="match status" value="1"/>
</dbReference>
<dbReference type="Pfam" id="PF00990">
    <property type="entry name" value="GGDEF"/>
    <property type="match status" value="1"/>
</dbReference>
<keyword evidence="3 6" id="KW-0812">Transmembrane</keyword>
<evidence type="ECO:0000313" key="10">
    <source>
        <dbReference type="Proteomes" id="UP001596122"/>
    </source>
</evidence>
<comment type="caution">
    <text evidence="9">The sequence shown here is derived from an EMBL/GenBank/DDBJ whole genome shotgun (WGS) entry which is preliminary data.</text>
</comment>
<dbReference type="Pfam" id="PF08447">
    <property type="entry name" value="PAS_3"/>
    <property type="match status" value="1"/>
</dbReference>
<feature type="domain" description="GGDEF" evidence="8">
    <location>
        <begin position="458"/>
        <end position="590"/>
    </location>
</feature>
<evidence type="ECO:0000256" key="3">
    <source>
        <dbReference type="ARBA" id="ARBA00022692"/>
    </source>
</evidence>
<feature type="transmembrane region" description="Helical" evidence="6">
    <location>
        <begin position="55"/>
        <end position="75"/>
    </location>
</feature>
<evidence type="ECO:0000259" key="7">
    <source>
        <dbReference type="PROSITE" id="PS50113"/>
    </source>
</evidence>
<reference evidence="10" key="1">
    <citation type="journal article" date="2019" name="Int. J. Syst. Evol. Microbiol.">
        <title>The Global Catalogue of Microorganisms (GCM) 10K type strain sequencing project: providing services to taxonomists for standard genome sequencing and annotation.</title>
        <authorList>
            <consortium name="The Broad Institute Genomics Platform"/>
            <consortium name="The Broad Institute Genome Sequencing Center for Infectious Disease"/>
            <person name="Wu L."/>
            <person name="Ma J."/>
        </authorList>
    </citation>
    <scope>NUCLEOTIDE SEQUENCE [LARGE SCALE GENOMIC DNA]</scope>
    <source>
        <strain evidence="10">CCUG 43114</strain>
    </source>
</reference>
<dbReference type="InterPro" id="IPR052155">
    <property type="entry name" value="Biofilm_reg_signaling"/>
</dbReference>
<keyword evidence="2" id="KW-1003">Cell membrane</keyword>
<dbReference type="PANTHER" id="PTHR44757">
    <property type="entry name" value="DIGUANYLATE CYCLASE DGCP"/>
    <property type="match status" value="1"/>
</dbReference>
<dbReference type="CDD" id="cd01949">
    <property type="entry name" value="GGDEF"/>
    <property type="match status" value="1"/>
</dbReference>
<feature type="transmembrane region" description="Helical" evidence="6">
    <location>
        <begin position="113"/>
        <end position="139"/>
    </location>
</feature>
<feature type="transmembrane region" description="Helical" evidence="6">
    <location>
        <begin position="220"/>
        <end position="245"/>
    </location>
</feature>
<keyword evidence="10" id="KW-1185">Reference proteome</keyword>
<feature type="transmembrane region" description="Helical" evidence="6">
    <location>
        <begin position="180"/>
        <end position="200"/>
    </location>
</feature>